<feature type="region of interest" description="Disordered" evidence="1">
    <location>
        <begin position="1"/>
        <end position="32"/>
    </location>
</feature>
<dbReference type="OrthoDB" id="3242784at2"/>
<evidence type="ECO:0000313" key="4">
    <source>
        <dbReference type="EMBL" id="OZG56276.1"/>
    </source>
</evidence>
<name>A0A261FBJ5_9BIFI</name>
<feature type="transmembrane region" description="Helical" evidence="2">
    <location>
        <begin position="40"/>
        <end position="58"/>
    </location>
</feature>
<dbReference type="Proteomes" id="UP000228976">
    <property type="component" value="Unassembled WGS sequence"/>
</dbReference>
<protein>
    <submittedName>
        <fullName evidence="4">Cell wall integrity and stress response protein 1</fullName>
    </submittedName>
</protein>
<dbReference type="InterPro" id="IPR027381">
    <property type="entry name" value="LytR/CpsA/Psr_C"/>
</dbReference>
<gene>
    <name evidence="4" type="ORF">AEAE_0764</name>
</gene>
<keyword evidence="2" id="KW-1133">Transmembrane helix</keyword>
<feature type="compositionally biased region" description="Low complexity" evidence="1">
    <location>
        <begin position="97"/>
        <end position="106"/>
    </location>
</feature>
<keyword evidence="2" id="KW-0812">Transmembrane</keyword>
<dbReference type="RefSeq" id="WP_094689820.1">
    <property type="nucleotide sequence ID" value="NZ_JACBYZ010000001.1"/>
</dbReference>
<dbReference type="Pfam" id="PF13399">
    <property type="entry name" value="LytR_C"/>
    <property type="match status" value="1"/>
</dbReference>
<feature type="compositionally biased region" description="Basic and acidic residues" evidence="1">
    <location>
        <begin position="80"/>
        <end position="95"/>
    </location>
</feature>
<evidence type="ECO:0000256" key="1">
    <source>
        <dbReference type="SAM" id="MobiDB-lite"/>
    </source>
</evidence>
<evidence type="ECO:0000256" key="2">
    <source>
        <dbReference type="SAM" id="Phobius"/>
    </source>
</evidence>
<evidence type="ECO:0000313" key="5">
    <source>
        <dbReference type="Proteomes" id="UP000228976"/>
    </source>
</evidence>
<organism evidence="4 5">
    <name type="scientific">Aeriscardovia aeriphila</name>
    <dbReference type="NCBI Taxonomy" id="218139"/>
    <lineage>
        <taxon>Bacteria</taxon>
        <taxon>Bacillati</taxon>
        <taxon>Actinomycetota</taxon>
        <taxon>Actinomycetes</taxon>
        <taxon>Bifidobacteriales</taxon>
        <taxon>Bifidobacteriaceae</taxon>
        <taxon>Aeriscardovia</taxon>
    </lineage>
</organism>
<dbReference type="Gene3D" id="3.30.70.2390">
    <property type="match status" value="1"/>
</dbReference>
<keyword evidence="2" id="KW-0472">Membrane</keyword>
<sequence length="226" mass="24097">MADKRSGAKSAFDDDFENPPAGPIGLHRGKPSGWAVTRPYVLTLVIAVLLGLCTYAWVSGKFSFLSRPQVTTSSSASSSKESRKIDNEKSAKKDTASSQSSSSSNSDQKDDQKKDDSQNQDQQNQPAAQPVNQGAQVGVYNALGAQYGAQRNGYAGRQAQVLRNAGYTNVSTGNLQTTAPTANTVWYSNDADKSTAEDVAAKFGITAVQKVDTALDYPIEVVFVSM</sequence>
<feature type="region of interest" description="Disordered" evidence="1">
    <location>
        <begin position="69"/>
        <end position="133"/>
    </location>
</feature>
<keyword evidence="5" id="KW-1185">Reference proteome</keyword>
<accession>A0A261FBJ5</accession>
<comment type="caution">
    <text evidence="4">The sequence shown here is derived from an EMBL/GenBank/DDBJ whole genome shotgun (WGS) entry which is preliminary data.</text>
</comment>
<feature type="compositionally biased region" description="Basic and acidic residues" evidence="1">
    <location>
        <begin position="107"/>
        <end position="117"/>
    </location>
</feature>
<dbReference type="AlphaFoldDB" id="A0A261FBJ5"/>
<reference evidence="4 5" key="1">
    <citation type="journal article" date="2017" name="BMC Genomics">
        <title>Comparative genomic and phylogenomic analyses of the Bifidobacteriaceae family.</title>
        <authorList>
            <person name="Lugli G.A."/>
            <person name="Milani C."/>
            <person name="Turroni F."/>
            <person name="Duranti S."/>
            <person name="Mancabelli L."/>
            <person name="Mangifesta M."/>
            <person name="Ferrario C."/>
            <person name="Modesto M."/>
            <person name="Mattarelli P."/>
            <person name="Jiri K."/>
            <person name="van Sinderen D."/>
            <person name="Ventura M."/>
        </authorList>
    </citation>
    <scope>NUCLEOTIDE SEQUENCE [LARGE SCALE GENOMIC DNA]</scope>
    <source>
        <strain evidence="4 5">LMG 21773</strain>
    </source>
</reference>
<proteinExistence type="predicted"/>
<dbReference type="EMBL" id="MWWU01000002">
    <property type="protein sequence ID" value="OZG56276.1"/>
    <property type="molecule type" value="Genomic_DNA"/>
</dbReference>
<feature type="domain" description="LytR/CpsA/Psr regulator C-terminal" evidence="3">
    <location>
        <begin position="136"/>
        <end position="221"/>
    </location>
</feature>
<evidence type="ECO:0000259" key="3">
    <source>
        <dbReference type="Pfam" id="PF13399"/>
    </source>
</evidence>